<sequence length="1059" mass="120239">MPKSVKFDEIDSDRVSDTKSFPRSSLVSISHDLLRESNSKVSPMEQKILAFYGSELNIQTLPLQGTVLFLLKPNELSRIIKYTVLNCVLSFDMAKNAADSDILNSKITNMPDELVLKLLLQDTHSTLEYIDNFDKTESSLDGIQIKEILQIIKFVCTVIRLMKRCSLVSQVEELIQDYSRVINKVLTGILFGKNESMKVGLSCIYSLMEDNLLPKDSIIEALHTVHKYHQHNANPRITRVRMFLQLLSRHRVILMGYASLWVPLALSSISLDDDIFDQMFTLQILNGCYADTIKLENESTAYQGPAAFQINGACRSVASVTVENFSRNIQIGKDTHQYGSLLYAAAVKLLNNQSESVHEDRQNMTMSLNLFFFLLQCFSDENTSLTSLEQTFGDYVSRYIEKDKDGISCILQNVISRKLWTVYEKCLMRERPFDLHLTYAEVFKFSYPLRTVFPQDSNCVVFLEKLNQILSAQKVPKLESSVVVCAFMESHFSSDSVNVDDIPESQCLELSQNLFMCVENMASVDNILEKLNLDRAVNFGNLFSYLLSRSSKDGLVEPILSIYSQVLASSTQLRVNELQNASMLLNLLKTNWGTLSKTVVQRSLETIYEQLGTSKQNYINLAVSSKDCSDSTRSIILDVIAAILESSTPDKSSSNELEWNYALSMSLKYSQNNEKHISKLLSLFPVESANSSSCELLKEALRRTKDPLTKENLFQKVTKKKHSFPVIDCLMELEGYEDCKVKLLIRVVDFSNISYVRNLATKFNLLERCVRELVSHRTVIKVNLALNMVPKQRIFVLVRSLLVLFERSEDSKEINDIVDIWNKRVAPVVVGQPPFISDDLKNKLIDRHPKLKIPLTLIFPKKRTRKDQVQVAKTAEISRNTPPPNKQRKRNILSGSLPTNALSMTPPPSQDFSSDPMSPLRQAVSNDDFNMDIPSSPPSLNTSLESNDQAKNLKRVLLGMDIENSTRNMTRAEKTMIYNIMFRSCVWLKADLAQNSAEIPDTEIDTARVSYEQSLKKLPDRVKENMYKSIDADCISGEFYDVEESDDETANLNELPLIL</sequence>
<feature type="compositionally biased region" description="Polar residues" evidence="1">
    <location>
        <begin position="893"/>
        <end position="903"/>
    </location>
</feature>
<comment type="caution">
    <text evidence="2">The sequence shown here is derived from an EMBL/GenBank/DDBJ whole genome shotgun (WGS) entry which is preliminary data.</text>
</comment>
<protein>
    <submittedName>
        <fullName evidence="2">Uncharacterized protein</fullName>
    </submittedName>
</protein>
<feature type="region of interest" description="Disordered" evidence="1">
    <location>
        <begin position="869"/>
        <end position="925"/>
    </location>
</feature>
<dbReference type="AlphaFoldDB" id="A0AAV5RL08"/>
<dbReference type="Proteomes" id="UP001362899">
    <property type="component" value="Unassembled WGS sequence"/>
</dbReference>
<accession>A0AAV5RL08</accession>
<evidence type="ECO:0000313" key="3">
    <source>
        <dbReference type="Proteomes" id="UP001362899"/>
    </source>
</evidence>
<proteinExistence type="predicted"/>
<gene>
    <name evidence="2" type="ORF">DASB73_028800</name>
</gene>
<name>A0AAV5RL08_STABA</name>
<evidence type="ECO:0000313" key="2">
    <source>
        <dbReference type="EMBL" id="GMM51917.1"/>
    </source>
</evidence>
<reference evidence="2 3" key="1">
    <citation type="journal article" date="2023" name="Elife">
        <title>Identification of key yeast species and microbe-microbe interactions impacting larval growth of Drosophila in the wild.</title>
        <authorList>
            <person name="Mure A."/>
            <person name="Sugiura Y."/>
            <person name="Maeda R."/>
            <person name="Honda K."/>
            <person name="Sakurai N."/>
            <person name="Takahashi Y."/>
            <person name="Watada M."/>
            <person name="Katoh T."/>
            <person name="Gotoh A."/>
            <person name="Gotoh Y."/>
            <person name="Taniguchi I."/>
            <person name="Nakamura K."/>
            <person name="Hayashi T."/>
            <person name="Katayama T."/>
            <person name="Uemura T."/>
            <person name="Hattori Y."/>
        </authorList>
    </citation>
    <scope>NUCLEOTIDE SEQUENCE [LARGE SCALE GENOMIC DNA]</scope>
    <source>
        <strain evidence="2 3">SB-73</strain>
    </source>
</reference>
<evidence type="ECO:0000256" key="1">
    <source>
        <dbReference type="SAM" id="MobiDB-lite"/>
    </source>
</evidence>
<organism evidence="2 3">
    <name type="scientific">Starmerella bacillaris</name>
    <name type="common">Yeast</name>
    <name type="synonym">Candida zemplinina</name>
    <dbReference type="NCBI Taxonomy" id="1247836"/>
    <lineage>
        <taxon>Eukaryota</taxon>
        <taxon>Fungi</taxon>
        <taxon>Dikarya</taxon>
        <taxon>Ascomycota</taxon>
        <taxon>Saccharomycotina</taxon>
        <taxon>Dipodascomycetes</taxon>
        <taxon>Dipodascales</taxon>
        <taxon>Trichomonascaceae</taxon>
        <taxon>Starmerella</taxon>
    </lineage>
</organism>
<dbReference type="EMBL" id="BTGC01000008">
    <property type="protein sequence ID" value="GMM51917.1"/>
    <property type="molecule type" value="Genomic_DNA"/>
</dbReference>
<keyword evidence="3" id="KW-1185">Reference proteome</keyword>